<gene>
    <name evidence="5" type="ORF">LAZ67_15002464</name>
</gene>
<proteinExistence type="predicted"/>
<organism evidence="5 6">
    <name type="scientific">Cordylochernes scorpioides</name>
    <dbReference type="NCBI Taxonomy" id="51811"/>
    <lineage>
        <taxon>Eukaryota</taxon>
        <taxon>Metazoa</taxon>
        <taxon>Ecdysozoa</taxon>
        <taxon>Arthropoda</taxon>
        <taxon>Chelicerata</taxon>
        <taxon>Arachnida</taxon>
        <taxon>Pseudoscorpiones</taxon>
        <taxon>Cheliferoidea</taxon>
        <taxon>Chernetidae</taxon>
        <taxon>Cordylochernes</taxon>
    </lineage>
</organism>
<dbReference type="EMBL" id="CP092877">
    <property type="protein sequence ID" value="UYV77825.1"/>
    <property type="molecule type" value="Genomic_DNA"/>
</dbReference>
<dbReference type="PROSITE" id="PS51020">
    <property type="entry name" value="SPONDIN"/>
    <property type="match status" value="1"/>
</dbReference>
<evidence type="ECO:0000313" key="5">
    <source>
        <dbReference type="EMBL" id="UYV77825.1"/>
    </source>
</evidence>
<dbReference type="InterPro" id="IPR000884">
    <property type="entry name" value="TSP1_rpt"/>
</dbReference>
<dbReference type="SMART" id="SM00209">
    <property type="entry name" value="TSP1"/>
    <property type="match status" value="2"/>
</dbReference>
<dbReference type="InterPro" id="IPR051418">
    <property type="entry name" value="Spondin/Thrombospondin_T1"/>
</dbReference>
<dbReference type="Pfam" id="PF00090">
    <property type="entry name" value="TSP_1"/>
    <property type="match status" value="2"/>
</dbReference>
<keyword evidence="2" id="KW-0272">Extracellular matrix</keyword>
<dbReference type="Gene3D" id="2.20.100.10">
    <property type="entry name" value="Thrombospondin type-1 (TSP1) repeat"/>
    <property type="match status" value="2"/>
</dbReference>
<protein>
    <submittedName>
        <fullName evidence="5">SPON1</fullName>
    </submittedName>
</protein>
<dbReference type="PANTHER" id="PTHR11311:SF16">
    <property type="entry name" value="SPONDIN-1"/>
    <property type="match status" value="1"/>
</dbReference>
<evidence type="ECO:0000256" key="2">
    <source>
        <dbReference type="ARBA" id="ARBA00022530"/>
    </source>
</evidence>
<dbReference type="SUPFAM" id="SSF82895">
    <property type="entry name" value="TSP-1 type 1 repeat"/>
    <property type="match status" value="2"/>
</dbReference>
<dbReference type="InterPro" id="IPR036383">
    <property type="entry name" value="TSP1_rpt_sf"/>
</dbReference>
<evidence type="ECO:0000256" key="3">
    <source>
        <dbReference type="ARBA" id="ARBA00022889"/>
    </source>
</evidence>
<dbReference type="Proteomes" id="UP001235939">
    <property type="component" value="Chromosome 15"/>
</dbReference>
<name>A0ABY6LDR5_9ARAC</name>
<dbReference type="PROSITE" id="PS50092">
    <property type="entry name" value="TSP1"/>
    <property type="match status" value="2"/>
</dbReference>
<evidence type="ECO:0000259" key="4">
    <source>
        <dbReference type="PROSITE" id="PS51020"/>
    </source>
</evidence>
<keyword evidence="3" id="KW-0130">Cell adhesion</keyword>
<accession>A0ABY6LDR5</accession>
<dbReference type="InterPro" id="IPR038678">
    <property type="entry name" value="Spondin_N_sf"/>
</dbReference>
<dbReference type="Pfam" id="PF06468">
    <property type="entry name" value="Spond_N"/>
    <property type="match status" value="1"/>
</dbReference>
<dbReference type="InterPro" id="IPR009465">
    <property type="entry name" value="Spondin_N"/>
</dbReference>
<keyword evidence="2" id="KW-0964">Secreted</keyword>
<evidence type="ECO:0000256" key="1">
    <source>
        <dbReference type="ARBA" id="ARBA00004498"/>
    </source>
</evidence>
<feature type="domain" description="Spondin" evidence="4">
    <location>
        <begin position="16"/>
        <end position="225"/>
    </location>
</feature>
<keyword evidence="6" id="KW-1185">Reference proteome</keyword>
<comment type="subcellular location">
    <subcellularLocation>
        <location evidence="1">Secreted</location>
        <location evidence="1">Extracellular space</location>
        <location evidence="1">Extracellular matrix</location>
    </subcellularLocation>
</comment>
<sequence length="409" mass="45956">MECRAESHTSDELPDVVEVCTACDEAKYEITFEGLWSRYTHPKDFPPNEWLTHFSDLIGATHKTDYRIFEYGGLASEGLRQVAEMGSAKTLESELKGQIPSSNPARIVEETCVGVQSNKIRTIIKARGLWYPKVTGKTFAVFRTDRDHHLMSVVSMLGPSPDWFVGVSGLELCRPNGSWIEEISLPLFPLDAGTNSLNTYIGTRSPTVPPERIKRITSSNTRDSPFFDPSGAAMKPVARILVNRQRLYEKSCLEDANTALAITDYPNPIYPYSAEDDRRKYLHISPVRVCIYIAECQTTPWTEFSPCSVSCGEGQRMRSRTYINEPKALMMGCTNQLTEKKTCEFTCAGDVSCEMTPWSRWSECSATCGKGHRSRARKYLDSRAMKVTGTTINLTSVRSSYLHQTDQNT</sequence>
<evidence type="ECO:0000313" key="6">
    <source>
        <dbReference type="Proteomes" id="UP001235939"/>
    </source>
</evidence>
<dbReference type="PANTHER" id="PTHR11311">
    <property type="entry name" value="SPONDIN"/>
    <property type="match status" value="1"/>
</dbReference>
<reference evidence="5 6" key="1">
    <citation type="submission" date="2022-01" db="EMBL/GenBank/DDBJ databases">
        <title>A chromosomal length assembly of Cordylochernes scorpioides.</title>
        <authorList>
            <person name="Zeh D."/>
            <person name="Zeh J."/>
        </authorList>
    </citation>
    <scope>NUCLEOTIDE SEQUENCE [LARGE SCALE GENOMIC DNA]</scope>
    <source>
        <strain evidence="5">IN4F17</strain>
        <tissue evidence="5">Whole Body</tissue>
    </source>
</reference>
<dbReference type="NCBIfam" id="NF038123">
    <property type="entry name" value="NF038123_dom"/>
    <property type="match status" value="1"/>
</dbReference>
<dbReference type="Gene3D" id="2.60.40.2130">
    <property type="entry name" value="F-spondin domain"/>
    <property type="match status" value="1"/>
</dbReference>